<dbReference type="InterPro" id="IPR012409">
    <property type="entry name" value="Sirohaem_synth"/>
</dbReference>
<dbReference type="InterPro" id="IPR014777">
    <property type="entry name" value="4pyrrole_Mease_sub1"/>
</dbReference>
<dbReference type="EC" id="2.1.1.107" evidence="1"/>
<evidence type="ECO:0000313" key="8">
    <source>
        <dbReference type="EMBL" id="OAX51878.1"/>
    </source>
</evidence>
<feature type="active site" description="Proton donor" evidence="6">
    <location>
        <position position="226"/>
    </location>
</feature>
<dbReference type="Proteomes" id="UP000594975">
    <property type="component" value="Chromosome"/>
</dbReference>
<dbReference type="InterPro" id="IPR000878">
    <property type="entry name" value="4pyrrol_Mease"/>
</dbReference>
<accession>A0A199NTF2</accession>
<dbReference type="InterPro" id="IPR036291">
    <property type="entry name" value="NAD(P)-bd_dom_sf"/>
</dbReference>
<dbReference type="NCBIfam" id="TIGR01469">
    <property type="entry name" value="cobA_cysG_Cterm"/>
    <property type="match status" value="1"/>
</dbReference>
<keyword evidence="3 9" id="KW-0808">Transferase</keyword>
<keyword evidence="10" id="KW-1185">Reference proteome</keyword>
<evidence type="ECO:0000256" key="4">
    <source>
        <dbReference type="ARBA" id="ARBA00022691"/>
    </source>
</evidence>
<dbReference type="SUPFAM" id="SSF51735">
    <property type="entry name" value="NAD(P)-binding Rossmann-fold domains"/>
    <property type="match status" value="1"/>
</dbReference>
<reference evidence="8 10" key="3">
    <citation type="submission" date="2016-06" db="EMBL/GenBank/DDBJ databases">
        <title>Identification of putative biosynthetic pathways for the production of bioactive secondary metabolites by the marine actinomycete Kocuria kristinae RUTW2-3.</title>
        <authorList>
            <person name="Waterworth S.C."/>
            <person name="Walmsley T.A."/>
            <person name="Matongo T."/>
            <person name="Davies-Coleman M.T."/>
            <person name="Dorrington R.A."/>
        </authorList>
    </citation>
    <scope>NUCLEOTIDE SEQUENCE [LARGE SCALE GENOMIC DNA]</scope>
    <source>
        <strain evidence="10">RuSp02-3</strain>
        <strain evidence="8">RUTW2-3</strain>
    </source>
</reference>
<reference evidence="10" key="1">
    <citation type="submission" date="2016-04" db="EMBL/GenBank/DDBJ databases">
        <authorList>
            <person name="Waterworth S."/>
            <person name="Matcher G."/>
        </authorList>
    </citation>
    <scope>NUCLEOTIDE SEQUENCE [LARGE SCALE GENOMIC DNA]</scope>
    <source>
        <strain evidence="10">RuSp02-3</strain>
    </source>
</reference>
<dbReference type="Pfam" id="PF13241">
    <property type="entry name" value="NAD_binding_7"/>
    <property type="match status" value="1"/>
</dbReference>
<dbReference type="InterPro" id="IPR035996">
    <property type="entry name" value="4pyrrol_Methylase_sf"/>
</dbReference>
<dbReference type="EMBL" id="LJBJ02000010">
    <property type="protein sequence ID" value="OAX51878.1"/>
    <property type="molecule type" value="Genomic_DNA"/>
</dbReference>
<dbReference type="CDD" id="cd11642">
    <property type="entry name" value="SUMT"/>
    <property type="match status" value="1"/>
</dbReference>
<protein>
    <recommendedName>
        <fullName evidence="1">uroporphyrinogen-III C-methyltransferase</fullName>
        <ecNumber evidence="1">2.1.1.107</ecNumber>
    </recommendedName>
</protein>
<dbReference type="RefSeq" id="WP_061225661.1">
    <property type="nucleotide sequence ID" value="NZ_CP065738.1"/>
</dbReference>
<name>A0A199NTF2_9MICC</name>
<reference evidence="9 11" key="4">
    <citation type="submission" date="2020-12" db="EMBL/GenBank/DDBJ databases">
        <title>FDA dAtabase for Regulatory Grade micrObial Sequences (FDA-ARGOS): Supporting development and validation of Infectious Disease Dx tests.</title>
        <authorList>
            <person name="Sproer C."/>
            <person name="Gronow S."/>
            <person name="Severitt S."/>
            <person name="Schroder I."/>
            <person name="Tallon L."/>
            <person name="Sadzewicz L."/>
            <person name="Zhao X."/>
            <person name="Boylan J."/>
            <person name="Ott S."/>
            <person name="Bowen H."/>
            <person name="Vavikolanu K."/>
            <person name="Mehta A."/>
            <person name="Aluvathingal J."/>
            <person name="Nadendla S."/>
            <person name="Lowell S."/>
            <person name="Myers T."/>
            <person name="Yan Y."/>
            <person name="Sichtig H."/>
        </authorList>
    </citation>
    <scope>NUCLEOTIDE SEQUENCE [LARGE SCALE GENOMIC DNA]</scope>
    <source>
        <strain evidence="9 11">FDAARGOS_864</strain>
    </source>
</reference>
<dbReference type="Gene3D" id="3.40.1010.10">
    <property type="entry name" value="Cobalt-precorrin-4 Transmethylase, Domain 1"/>
    <property type="match status" value="1"/>
</dbReference>
<sequence>MSLPVGLRLAGRTVLVAGGGPVAERRVRALLIERARVLLVAPEVTEELARLADQDPHLVWHRRRAAAADLDGVWLLFAHTSSPRAQRELAEAAESRRIFAVIGGDPQASTAWSAAAARAHGVSVGVNAAADPARAKAVAAWIQARLETGEAPVRARREQVLESPDESRLPPGGVALVGGGPGDPGLLTVRGRHLLADADVVVADRLGPVDLLPRLAEHARIIDVGKRAGYHKVTQDRINATLVEEARKGLRVVRLKGGDPFVFGRGGEEEEYCAAHGVPVEVVPGITSAVSVPAAAGIPVTHRNLSHGFSVVTAHTELPVVPHDRAHTLILLMGVRRLADTSRHLIELGHDPLTPVAIVERGWTPEQRTTVGTLETIAQLARRRGVRAPAVIVVGDVAAMGASTD</sequence>
<reference evidence="8" key="2">
    <citation type="submission" date="2016-04" db="EMBL/GenBank/DDBJ databases">
        <authorList>
            <person name="Evans L.H."/>
            <person name="Alamgir A."/>
            <person name="Owens N."/>
            <person name="Weber N.D."/>
            <person name="Virtaneva K."/>
            <person name="Barbian K."/>
            <person name="Babar A."/>
            <person name="Rosenke K."/>
        </authorList>
    </citation>
    <scope>NUCLEOTIDE SEQUENCE [LARGE SCALE GENOMIC DNA]</scope>
    <source>
        <strain evidence="8">RUTW2-3</strain>
    </source>
</reference>
<keyword evidence="5" id="KW-0627">Porphyrin biosynthesis</keyword>
<dbReference type="InterPro" id="IPR006366">
    <property type="entry name" value="CobA/CysG_C"/>
</dbReference>
<dbReference type="Pfam" id="PF00590">
    <property type="entry name" value="TP_methylase"/>
    <property type="match status" value="1"/>
</dbReference>
<dbReference type="AlphaFoldDB" id="A0A199NTF2"/>
<evidence type="ECO:0000313" key="10">
    <source>
        <dbReference type="Proteomes" id="UP000053171"/>
    </source>
</evidence>
<proteinExistence type="predicted"/>
<evidence type="ECO:0000313" key="9">
    <source>
        <dbReference type="EMBL" id="QPT53533.1"/>
    </source>
</evidence>
<evidence type="ECO:0000256" key="2">
    <source>
        <dbReference type="ARBA" id="ARBA00022603"/>
    </source>
</evidence>
<evidence type="ECO:0000256" key="5">
    <source>
        <dbReference type="ARBA" id="ARBA00023244"/>
    </source>
</evidence>
<dbReference type="GO" id="GO:0043115">
    <property type="term" value="F:precorrin-2 dehydrogenase activity"/>
    <property type="evidence" value="ECO:0007669"/>
    <property type="project" value="InterPro"/>
</dbReference>
<evidence type="ECO:0000256" key="6">
    <source>
        <dbReference type="PIRSR" id="PIRSR036426-1"/>
    </source>
</evidence>
<dbReference type="GeneID" id="61263692"/>
<keyword evidence="2 9" id="KW-0489">Methyltransferase</keyword>
<dbReference type="PANTHER" id="PTHR45790:SF3">
    <property type="entry name" value="S-ADENOSYL-L-METHIONINE-DEPENDENT UROPORPHYRINOGEN III METHYLTRANSFERASE, CHLOROPLASTIC"/>
    <property type="match status" value="1"/>
</dbReference>
<dbReference type="GO" id="GO:0051266">
    <property type="term" value="F:sirohydrochlorin ferrochelatase activity"/>
    <property type="evidence" value="ECO:0007669"/>
    <property type="project" value="InterPro"/>
</dbReference>
<organism evidence="8 10">
    <name type="scientific">Rothia kristinae</name>
    <dbReference type="NCBI Taxonomy" id="37923"/>
    <lineage>
        <taxon>Bacteria</taxon>
        <taxon>Bacillati</taxon>
        <taxon>Actinomycetota</taxon>
        <taxon>Actinomycetes</taxon>
        <taxon>Micrococcales</taxon>
        <taxon>Micrococcaceae</taxon>
        <taxon>Rothia</taxon>
    </lineage>
</organism>
<dbReference type="InterPro" id="IPR014776">
    <property type="entry name" value="4pyrrole_Mease_sub2"/>
</dbReference>
<dbReference type="GO" id="GO:0019354">
    <property type="term" value="P:siroheme biosynthetic process"/>
    <property type="evidence" value="ECO:0007669"/>
    <property type="project" value="InterPro"/>
</dbReference>
<dbReference type="GO" id="GO:0009236">
    <property type="term" value="P:cobalamin biosynthetic process"/>
    <property type="evidence" value="ECO:0007669"/>
    <property type="project" value="InterPro"/>
</dbReference>
<dbReference type="Gene3D" id="3.40.50.720">
    <property type="entry name" value="NAD(P)-binding Rossmann-like Domain"/>
    <property type="match status" value="1"/>
</dbReference>
<gene>
    <name evidence="9" type="primary">cobA</name>
    <name evidence="8" type="ORF">AN277_0205975</name>
    <name evidence="9" type="ORF">I6G21_09820</name>
</gene>
<dbReference type="KEGG" id="rkr:I6G21_09820"/>
<dbReference type="GO" id="GO:0004851">
    <property type="term" value="F:uroporphyrin-III C-methyltransferase activity"/>
    <property type="evidence" value="ECO:0007669"/>
    <property type="project" value="UniProtKB-EC"/>
</dbReference>
<dbReference type="EMBL" id="CP065738">
    <property type="protein sequence ID" value="QPT53533.1"/>
    <property type="molecule type" value="Genomic_DNA"/>
</dbReference>
<dbReference type="Proteomes" id="UP000053171">
    <property type="component" value="Unassembled WGS sequence"/>
</dbReference>
<feature type="active site" description="Proton acceptor" evidence="6">
    <location>
        <position position="204"/>
    </location>
</feature>
<evidence type="ECO:0000313" key="11">
    <source>
        <dbReference type="Proteomes" id="UP000594975"/>
    </source>
</evidence>
<dbReference type="PANTHER" id="PTHR45790">
    <property type="entry name" value="SIROHEME SYNTHASE-RELATED"/>
    <property type="match status" value="1"/>
</dbReference>
<evidence type="ECO:0000256" key="1">
    <source>
        <dbReference type="ARBA" id="ARBA00012162"/>
    </source>
</evidence>
<dbReference type="GO" id="GO:0051287">
    <property type="term" value="F:NAD binding"/>
    <property type="evidence" value="ECO:0007669"/>
    <property type="project" value="InterPro"/>
</dbReference>
<dbReference type="GO" id="GO:0032259">
    <property type="term" value="P:methylation"/>
    <property type="evidence" value="ECO:0007669"/>
    <property type="project" value="UniProtKB-KW"/>
</dbReference>
<feature type="domain" description="Tetrapyrrole methylase" evidence="7">
    <location>
        <begin position="174"/>
        <end position="377"/>
    </location>
</feature>
<dbReference type="STRING" id="37923.BK826_06325"/>
<dbReference type="SUPFAM" id="SSF53790">
    <property type="entry name" value="Tetrapyrrole methylase"/>
    <property type="match status" value="1"/>
</dbReference>
<dbReference type="FunFam" id="3.40.1010.10:FF:000001">
    <property type="entry name" value="Siroheme synthase"/>
    <property type="match status" value="1"/>
</dbReference>
<dbReference type="Gene3D" id="3.30.950.10">
    <property type="entry name" value="Methyltransferase, Cobalt-precorrin-4 Transmethylase, Domain 2"/>
    <property type="match status" value="1"/>
</dbReference>
<evidence type="ECO:0000259" key="7">
    <source>
        <dbReference type="Pfam" id="PF00590"/>
    </source>
</evidence>
<dbReference type="PIRSF" id="PIRSF036426">
    <property type="entry name" value="Sirohaem_synth"/>
    <property type="match status" value="1"/>
</dbReference>
<dbReference type="NCBIfam" id="NF004790">
    <property type="entry name" value="PRK06136.1"/>
    <property type="match status" value="1"/>
</dbReference>
<evidence type="ECO:0000256" key="3">
    <source>
        <dbReference type="ARBA" id="ARBA00022679"/>
    </source>
</evidence>
<dbReference type="InterPro" id="IPR050161">
    <property type="entry name" value="Siro_Cobalamin_biosynth"/>
</dbReference>
<keyword evidence="4" id="KW-0949">S-adenosyl-L-methionine</keyword>